<dbReference type="InterPro" id="IPR022223">
    <property type="entry name" value="DUF3748"/>
</dbReference>
<organism evidence="2 3">
    <name type="scientific">Yersinia mollaretii (strain ATCC 43969 / DSM 18520 / CIP 103324 / CNY 7263 / WAIP 204)</name>
    <dbReference type="NCBI Taxonomy" id="349967"/>
    <lineage>
        <taxon>Bacteria</taxon>
        <taxon>Pseudomonadati</taxon>
        <taxon>Pseudomonadota</taxon>
        <taxon>Gammaproteobacteria</taxon>
        <taxon>Enterobacterales</taxon>
        <taxon>Yersiniaceae</taxon>
        <taxon>Yersinia</taxon>
    </lineage>
</organism>
<dbReference type="SUPFAM" id="SSF82171">
    <property type="entry name" value="DPP6 N-terminal domain-like"/>
    <property type="match status" value="1"/>
</dbReference>
<proteinExistence type="predicted"/>
<evidence type="ECO:0000256" key="1">
    <source>
        <dbReference type="SAM" id="MobiDB-lite"/>
    </source>
</evidence>
<evidence type="ECO:0000313" key="3">
    <source>
        <dbReference type="Proteomes" id="UP000003027"/>
    </source>
</evidence>
<dbReference type="InterPro" id="IPR011042">
    <property type="entry name" value="6-blade_b-propeller_TolB-like"/>
</dbReference>
<dbReference type="Pfam" id="PF07676">
    <property type="entry name" value="PD40"/>
    <property type="match status" value="1"/>
</dbReference>
<dbReference type="InterPro" id="IPR011659">
    <property type="entry name" value="WD40"/>
</dbReference>
<evidence type="ECO:0000313" key="2">
    <source>
        <dbReference type="EMBL" id="EEQ08878.1"/>
    </source>
</evidence>
<feature type="region of interest" description="Disordered" evidence="1">
    <location>
        <begin position="301"/>
        <end position="322"/>
    </location>
</feature>
<evidence type="ECO:0008006" key="4">
    <source>
        <dbReference type="Google" id="ProtNLM"/>
    </source>
</evidence>
<accession>A0ABP2ED08</accession>
<reference evidence="2" key="1">
    <citation type="submission" date="2008-12" db="EMBL/GenBank/DDBJ databases">
        <title>Annotation of the Yersinia mollaretii ATCC 43969 genome.</title>
        <authorList>
            <person name="Read T.D."/>
            <person name="Akmal A."/>
            <person name="Bishop-Lilly K."/>
            <person name="Chen P.E."/>
            <person name="Cook C."/>
            <person name="Kiley M.P."/>
            <person name="Lentz S."/>
            <person name="Mateczun A."/>
            <person name="Nagarajan N."/>
            <person name="Nolan N."/>
            <person name="Osborne B.I."/>
            <person name="Pop M."/>
            <person name="Sozhamannan S."/>
            <person name="Stewart A.C."/>
            <person name="Sulakvelidze A."/>
            <person name="Thomason B."/>
            <person name="Willner K."/>
            <person name="Zwick M.E."/>
        </authorList>
    </citation>
    <scope>NUCLEOTIDE SEQUENCE [LARGE SCALE GENOMIC DNA]</scope>
    <source>
        <strain evidence="2">ATCC 43969</strain>
    </source>
</reference>
<protein>
    <recommendedName>
        <fullName evidence="4">DUF3748 domain-containing protein</fullName>
    </recommendedName>
</protein>
<sequence length="459" mass="50511">MGLPESGTGSDIISINDFARCITGASMISQKDAPCQEQQLTFDPRGHQLTNINVWTPDSQWLVYDVRPNGGMFSGLTIERVNCVTRHIEVIYRAQHGAHVGVVTVSPDLPARYVFIHGPEYPDSYWHYDFHHRRGVIVAEPDRELAVTLDALDITAPYTPGALRGGTHVHVFSPDGSRLSFTYNDHVLHELDPALDCRNVGIALPLHGVNPPKHHPREYDGSHFCVLISRTTPTPQAGSDQINRAYEEGWIGTQGYLKADGTRQRWALAFIGDTLSAQGEKIPEIFIADLPEQDRDYARAGDAPLEGTPTTLPAPPASVSQRRVTFTAERRFPGLATSPRHWLRASPDGSVIACLMKDEKGVVQLWLVSPNGGEPRQLTSGQWGIQSAFSWHPQGHSLAFVCDNSVMRCDSESGQLRRLTVRSAIAPLADAVVFSPDGTQIAFMREIDGLAQIFTVNAD</sequence>
<dbReference type="Gene3D" id="2.120.10.30">
    <property type="entry name" value="TolB, C-terminal domain"/>
    <property type="match status" value="1"/>
</dbReference>
<dbReference type="Pfam" id="PF12566">
    <property type="entry name" value="DUF3748"/>
    <property type="match status" value="1"/>
</dbReference>
<dbReference type="Proteomes" id="UP000003027">
    <property type="component" value="Unassembled WGS sequence"/>
</dbReference>
<comment type="caution">
    <text evidence="2">The sequence shown here is derived from an EMBL/GenBank/DDBJ whole genome shotgun (WGS) entry which is preliminary data.</text>
</comment>
<keyword evidence="3" id="KW-1185">Reference proteome</keyword>
<dbReference type="EMBL" id="AALD02000062">
    <property type="protein sequence ID" value="EEQ08878.1"/>
    <property type="molecule type" value="Genomic_DNA"/>
</dbReference>
<gene>
    <name evidence="2" type="ORF">ymoll0001_1270</name>
</gene>
<name>A0ABP2ED08_YERMW</name>